<reference evidence="4 5" key="1">
    <citation type="journal article" date="2018" name="Environ. Microbiol.">
        <title>Novel energy conservation strategies and behaviour of Pelotomaculum schinkii driving syntrophic propionate catabolism.</title>
        <authorList>
            <person name="Hidalgo-Ahumada C.A.P."/>
            <person name="Nobu M.K."/>
            <person name="Narihiro T."/>
            <person name="Tamaki H."/>
            <person name="Liu W.T."/>
            <person name="Kamagata Y."/>
            <person name="Stams A.J.M."/>
            <person name="Imachi H."/>
            <person name="Sousa D.Z."/>
        </authorList>
    </citation>
    <scope>NUCLEOTIDE SEQUENCE [LARGE SCALE GENOMIC DNA]</scope>
    <source>
        <strain evidence="4 5">MGP</strain>
    </source>
</reference>
<evidence type="ECO:0000256" key="1">
    <source>
        <dbReference type="ARBA" id="ARBA00022801"/>
    </source>
</evidence>
<proteinExistence type="predicted"/>
<dbReference type="GO" id="GO:0005975">
    <property type="term" value="P:carbohydrate metabolic process"/>
    <property type="evidence" value="ECO:0007669"/>
    <property type="project" value="InterPro"/>
</dbReference>
<evidence type="ECO:0000259" key="3">
    <source>
        <dbReference type="PROSITE" id="PS51910"/>
    </source>
</evidence>
<dbReference type="PANTHER" id="PTHR46066:SF2">
    <property type="entry name" value="CHITINASE DOMAIN-CONTAINING PROTEIN 1"/>
    <property type="match status" value="1"/>
</dbReference>
<dbReference type="EC" id="3.2.-.-" evidence="4"/>
<dbReference type="Pfam" id="PF00704">
    <property type="entry name" value="Glyco_hydro_18"/>
    <property type="match status" value="1"/>
</dbReference>
<keyword evidence="1 4" id="KW-0378">Hydrolase</keyword>
<dbReference type="InterPro" id="IPR001223">
    <property type="entry name" value="Glyco_hydro18_cat"/>
</dbReference>
<dbReference type="GO" id="GO:0008061">
    <property type="term" value="F:chitin binding"/>
    <property type="evidence" value="ECO:0007669"/>
    <property type="project" value="InterPro"/>
</dbReference>
<dbReference type="SUPFAM" id="SSF51445">
    <property type="entry name" value="(Trans)glycosidases"/>
    <property type="match status" value="1"/>
</dbReference>
<dbReference type="InterPro" id="IPR041704">
    <property type="entry name" value="CFLE_GH18"/>
</dbReference>
<keyword evidence="2 4" id="KW-0326">Glycosidase</keyword>
<gene>
    <name evidence="4" type="primary">ydhD_1</name>
    <name evidence="4" type="ORF">Pmgp_00407</name>
</gene>
<dbReference type="CDD" id="cd02874">
    <property type="entry name" value="GH18_CFLE_spore_hydrolase"/>
    <property type="match status" value="1"/>
</dbReference>
<keyword evidence="5" id="KW-1185">Reference proteome</keyword>
<dbReference type="SMART" id="SM00636">
    <property type="entry name" value="Glyco_18"/>
    <property type="match status" value="1"/>
</dbReference>
<dbReference type="Gene3D" id="3.10.50.10">
    <property type="match status" value="1"/>
</dbReference>
<evidence type="ECO:0000313" key="4">
    <source>
        <dbReference type="EMBL" id="TEB13111.1"/>
    </source>
</evidence>
<dbReference type="PANTHER" id="PTHR46066">
    <property type="entry name" value="CHITINASE DOMAIN-CONTAINING PROTEIN 1 FAMILY MEMBER"/>
    <property type="match status" value="1"/>
</dbReference>
<feature type="domain" description="GH18" evidence="3">
    <location>
        <begin position="35"/>
        <end position="349"/>
    </location>
</feature>
<dbReference type="InterPro" id="IPR017853">
    <property type="entry name" value="GH"/>
</dbReference>
<dbReference type="InterPro" id="IPR011583">
    <property type="entry name" value="Chitinase_II/V-like_cat"/>
</dbReference>
<accession>A0A4Y7RW25</accession>
<evidence type="ECO:0000313" key="5">
    <source>
        <dbReference type="Proteomes" id="UP000297597"/>
    </source>
</evidence>
<dbReference type="Gene3D" id="3.20.20.80">
    <property type="entry name" value="Glycosidases"/>
    <property type="match status" value="1"/>
</dbReference>
<organism evidence="4 5">
    <name type="scientific">Pelotomaculum propionicicum</name>
    <dbReference type="NCBI Taxonomy" id="258475"/>
    <lineage>
        <taxon>Bacteria</taxon>
        <taxon>Bacillati</taxon>
        <taxon>Bacillota</taxon>
        <taxon>Clostridia</taxon>
        <taxon>Eubacteriales</taxon>
        <taxon>Desulfotomaculaceae</taxon>
        <taxon>Pelotomaculum</taxon>
    </lineage>
</organism>
<dbReference type="PROSITE" id="PS51910">
    <property type="entry name" value="GH18_2"/>
    <property type="match status" value="1"/>
</dbReference>
<dbReference type="InterPro" id="IPR029070">
    <property type="entry name" value="Chitinase_insertion_sf"/>
</dbReference>
<dbReference type="Proteomes" id="UP000297597">
    <property type="component" value="Unassembled WGS sequence"/>
</dbReference>
<dbReference type="EMBL" id="QFFZ01000003">
    <property type="protein sequence ID" value="TEB13111.1"/>
    <property type="molecule type" value="Genomic_DNA"/>
</dbReference>
<sequence>MEHARRALIAVLVFAGLLAGLFFYPAYASAASKKMTVLGYYAEDYPGDKLSFNSLSNKQALVNSVAFFSYLVNKDGDGDLTGSVPKDGVKLAADRNAKSLLLVHNVGEYNSRDVIHKVLSVEKNRRNLERNIVSLVKGNGFKGVNIDFEGVPARDRSNYNKFLSELSQMLKPGGYLLTVSIPAKTTDNPSNEWYGAYDYRTIGKTADLVAVMTYEEHWSGGSPGPIASLPWVQRVLDYTVRNIPKEKVLMGIPAYGYDWSAVGNKSVRWYKTGELISKYGPAKWNDWASSPYLIYYDDKGKKHEVWFENKYSLGIKLNLAKSYGIGGIAIWRLGFEDASFWETVRAELS</sequence>
<protein>
    <submittedName>
        <fullName evidence="4">Putative sporulation-specific glycosylase YdhD</fullName>
        <ecNumber evidence="4">3.2.-.-</ecNumber>
    </submittedName>
</protein>
<dbReference type="GO" id="GO:0016798">
    <property type="term" value="F:hydrolase activity, acting on glycosyl bonds"/>
    <property type="evidence" value="ECO:0007669"/>
    <property type="project" value="UniProtKB-KW"/>
</dbReference>
<dbReference type="RefSeq" id="WP_134212303.1">
    <property type="nucleotide sequence ID" value="NZ_QFFZ01000003.1"/>
</dbReference>
<dbReference type="OrthoDB" id="9769314at2"/>
<dbReference type="AlphaFoldDB" id="A0A4Y7RW25"/>
<name>A0A4Y7RW25_9FIRM</name>
<evidence type="ECO:0000256" key="2">
    <source>
        <dbReference type="ARBA" id="ARBA00023295"/>
    </source>
</evidence>
<comment type="caution">
    <text evidence="4">The sequence shown here is derived from an EMBL/GenBank/DDBJ whole genome shotgun (WGS) entry which is preliminary data.</text>
</comment>